<reference evidence="1 2" key="1">
    <citation type="submission" date="2023-11" db="EMBL/GenBank/DDBJ databases">
        <title>Draft genome sequence and annotation of the polyextremotolerant black yeast-like fungus Aureobasidium pullulans NRRL 62042.</title>
        <authorList>
            <person name="Dielentheis-Frenken M.R.E."/>
            <person name="Wibberg D."/>
            <person name="Blank L.M."/>
            <person name="Tiso T."/>
        </authorList>
    </citation>
    <scope>NUCLEOTIDE SEQUENCE [LARGE SCALE GENOMIC DNA]</scope>
    <source>
        <strain evidence="1 2">NRRL 62042</strain>
    </source>
</reference>
<dbReference type="Proteomes" id="UP001341245">
    <property type="component" value="Unassembled WGS sequence"/>
</dbReference>
<accession>A0ABR0T4L5</accession>
<proteinExistence type="predicted"/>
<gene>
    <name evidence="1" type="ORF">QM012_005538</name>
</gene>
<name>A0ABR0T4L5_AURPU</name>
<comment type="caution">
    <text evidence="1">The sequence shown here is derived from an EMBL/GenBank/DDBJ whole genome shotgun (WGS) entry which is preliminary data.</text>
</comment>
<sequence>MCFVEKQIPNCNLCGAVGVPETLWLGCPFSLPWGDCNLIFETTVNIIRGHPTCVSLDQLCREVRMGVVPGTPSAHVHVDPRMDVDPLAPPQYTVATQMLTPPRVALTLPTGWTADNTQISSDALNLATEYRNSLVRMVEDLIPTVSSLNTTIAALDDRLRIVIEWSEGYMTGMIVAANNHITKIEAAEFEIANSTAWSDQAEMDIAIIIDGIINSLRPFESAFVWSRRFNDLFVHLRRMAGELSPPGPATEDAIPIMRRRGAITDLNDATDASRSDFLPPLSFYLPEDAFSDDGEGMDDDIDNFDT</sequence>
<evidence type="ECO:0000313" key="1">
    <source>
        <dbReference type="EMBL" id="KAK5999413.1"/>
    </source>
</evidence>
<dbReference type="EMBL" id="JASGXD010000025">
    <property type="protein sequence ID" value="KAK5999413.1"/>
    <property type="molecule type" value="Genomic_DNA"/>
</dbReference>
<organism evidence="1 2">
    <name type="scientific">Aureobasidium pullulans</name>
    <name type="common">Black yeast</name>
    <name type="synonym">Pullularia pullulans</name>
    <dbReference type="NCBI Taxonomy" id="5580"/>
    <lineage>
        <taxon>Eukaryota</taxon>
        <taxon>Fungi</taxon>
        <taxon>Dikarya</taxon>
        <taxon>Ascomycota</taxon>
        <taxon>Pezizomycotina</taxon>
        <taxon>Dothideomycetes</taxon>
        <taxon>Dothideomycetidae</taxon>
        <taxon>Dothideales</taxon>
        <taxon>Saccotheciaceae</taxon>
        <taxon>Aureobasidium</taxon>
    </lineage>
</organism>
<keyword evidence="2" id="KW-1185">Reference proteome</keyword>
<protein>
    <submittedName>
        <fullName evidence="1">Uncharacterized protein</fullName>
    </submittedName>
</protein>
<evidence type="ECO:0000313" key="2">
    <source>
        <dbReference type="Proteomes" id="UP001341245"/>
    </source>
</evidence>